<dbReference type="STRING" id="8022.A0A060W2D2"/>
<dbReference type="Proteomes" id="UP000193380">
    <property type="component" value="Unassembled WGS sequence"/>
</dbReference>
<name>A0A060W2D2_ONCMY</name>
<proteinExistence type="predicted"/>
<reference evidence="1" key="1">
    <citation type="journal article" date="2014" name="Nat. Commun.">
        <title>The rainbow trout genome provides novel insights into evolution after whole-genome duplication in vertebrates.</title>
        <authorList>
            <person name="Berthelot C."/>
            <person name="Brunet F."/>
            <person name="Chalopin D."/>
            <person name="Juanchich A."/>
            <person name="Bernard M."/>
            <person name="Noel B."/>
            <person name="Bento P."/>
            <person name="Da Silva C."/>
            <person name="Labadie K."/>
            <person name="Alberti A."/>
            <person name="Aury J.M."/>
            <person name="Louis A."/>
            <person name="Dehais P."/>
            <person name="Bardou P."/>
            <person name="Montfort J."/>
            <person name="Klopp C."/>
            <person name="Cabau C."/>
            <person name="Gaspin C."/>
            <person name="Thorgaard G.H."/>
            <person name="Boussaha M."/>
            <person name="Quillet E."/>
            <person name="Guyomard R."/>
            <person name="Galiana D."/>
            <person name="Bobe J."/>
            <person name="Volff J.N."/>
            <person name="Genet C."/>
            <person name="Wincker P."/>
            <person name="Jaillon O."/>
            <person name="Roest Crollius H."/>
            <person name="Guiguen Y."/>
        </authorList>
    </citation>
    <scope>NUCLEOTIDE SEQUENCE [LARGE SCALE GENOMIC DNA]</scope>
</reference>
<organism evidence="1 2">
    <name type="scientific">Oncorhynchus mykiss</name>
    <name type="common">Rainbow trout</name>
    <name type="synonym">Salmo gairdneri</name>
    <dbReference type="NCBI Taxonomy" id="8022"/>
    <lineage>
        <taxon>Eukaryota</taxon>
        <taxon>Metazoa</taxon>
        <taxon>Chordata</taxon>
        <taxon>Craniata</taxon>
        <taxon>Vertebrata</taxon>
        <taxon>Euteleostomi</taxon>
        <taxon>Actinopterygii</taxon>
        <taxon>Neopterygii</taxon>
        <taxon>Teleostei</taxon>
        <taxon>Protacanthopterygii</taxon>
        <taxon>Salmoniformes</taxon>
        <taxon>Salmonidae</taxon>
        <taxon>Salmoninae</taxon>
        <taxon>Oncorhynchus</taxon>
    </lineage>
</organism>
<sequence length="97" mass="11300">MRQGFCSKIYNLIEVYNLIEIMQKNPKECRNLFVIGDDDMVDAHYISNLAAEMSESGSPKQKKETEILDFFQDFLQELDGMYCLHVCIHSYSLLLLL</sequence>
<dbReference type="EMBL" id="FR904326">
    <property type="protein sequence ID" value="CDQ59419.1"/>
    <property type="molecule type" value="Genomic_DNA"/>
</dbReference>
<reference evidence="1" key="2">
    <citation type="submission" date="2014-03" db="EMBL/GenBank/DDBJ databases">
        <authorList>
            <person name="Genoscope - CEA"/>
        </authorList>
    </citation>
    <scope>NUCLEOTIDE SEQUENCE</scope>
</reference>
<evidence type="ECO:0000313" key="2">
    <source>
        <dbReference type="Proteomes" id="UP000193380"/>
    </source>
</evidence>
<evidence type="ECO:0000313" key="1">
    <source>
        <dbReference type="EMBL" id="CDQ59419.1"/>
    </source>
</evidence>
<dbReference type="AlphaFoldDB" id="A0A060W2D2"/>
<dbReference type="PaxDb" id="8022-A0A060W2D2"/>
<accession>A0A060W2D2</accession>
<protein>
    <submittedName>
        <fullName evidence="1">Uncharacterized protein</fullName>
    </submittedName>
</protein>
<gene>
    <name evidence="1" type="ORF">GSONMT00079904001</name>
</gene>